<dbReference type="InterPro" id="IPR029058">
    <property type="entry name" value="AB_hydrolase_fold"/>
</dbReference>
<dbReference type="GO" id="GO:0006508">
    <property type="term" value="P:proteolysis"/>
    <property type="evidence" value="ECO:0007669"/>
    <property type="project" value="InterPro"/>
</dbReference>
<name>A0A2U3KX33_9BACT</name>
<evidence type="ECO:0000313" key="4">
    <source>
        <dbReference type="EMBL" id="SPF44157.1"/>
    </source>
</evidence>
<evidence type="ECO:0000259" key="2">
    <source>
        <dbReference type="Pfam" id="PF00326"/>
    </source>
</evidence>
<dbReference type="SUPFAM" id="SSF53474">
    <property type="entry name" value="alpha/beta-Hydrolases"/>
    <property type="match status" value="1"/>
</dbReference>
<dbReference type="InterPro" id="IPR001375">
    <property type="entry name" value="Peptidase_S9_cat"/>
</dbReference>
<dbReference type="InterPro" id="IPR050278">
    <property type="entry name" value="Serine_Prot_S9B/DPPIV"/>
</dbReference>
<feature type="signal peptide" evidence="1">
    <location>
        <begin position="1"/>
        <end position="24"/>
    </location>
</feature>
<dbReference type="SUPFAM" id="SSF82171">
    <property type="entry name" value="DPP6 N-terminal domain-like"/>
    <property type="match status" value="1"/>
</dbReference>
<dbReference type="GO" id="GO:0008236">
    <property type="term" value="F:serine-type peptidase activity"/>
    <property type="evidence" value="ECO:0007669"/>
    <property type="project" value="InterPro"/>
</dbReference>
<dbReference type="Gene3D" id="2.140.10.30">
    <property type="entry name" value="Dipeptidylpeptidase IV, N-terminal domain"/>
    <property type="match status" value="1"/>
</dbReference>
<accession>A0A2U3KX33</accession>
<dbReference type="Pfam" id="PF00326">
    <property type="entry name" value="Peptidase_S9"/>
    <property type="match status" value="1"/>
</dbReference>
<feature type="domain" description="Dipeptidylpeptidase IV N-terminal" evidence="3">
    <location>
        <begin position="122"/>
        <end position="465"/>
    </location>
</feature>
<feature type="domain" description="Peptidase S9 prolyl oligopeptidase catalytic" evidence="2">
    <location>
        <begin position="550"/>
        <end position="745"/>
    </location>
</feature>
<evidence type="ECO:0000256" key="1">
    <source>
        <dbReference type="SAM" id="SignalP"/>
    </source>
</evidence>
<dbReference type="OrthoDB" id="9812921at2"/>
<keyword evidence="1" id="KW-0732">Signal</keyword>
<reference evidence="5" key="1">
    <citation type="submission" date="2018-02" db="EMBL/GenBank/DDBJ databases">
        <authorList>
            <person name="Hausmann B."/>
        </authorList>
    </citation>
    <scope>NUCLEOTIDE SEQUENCE [LARGE SCALE GENOMIC DNA]</scope>
    <source>
        <strain evidence="5">Peat soil MAG SbA1</strain>
    </source>
</reference>
<protein>
    <submittedName>
        <fullName evidence="4">Peptidase S9, prolyl oligopeptidase active site region:peptidase S9B, dipeptidylpeptidase IV</fullName>
    </submittedName>
</protein>
<proteinExistence type="predicted"/>
<dbReference type="EMBL" id="OMOD01000147">
    <property type="protein sequence ID" value="SPF44157.1"/>
    <property type="molecule type" value="Genomic_DNA"/>
</dbReference>
<evidence type="ECO:0000259" key="3">
    <source>
        <dbReference type="Pfam" id="PF00930"/>
    </source>
</evidence>
<dbReference type="AlphaFoldDB" id="A0A2U3KX33"/>
<gene>
    <name evidence="4" type="ORF">SBA1_520013</name>
</gene>
<evidence type="ECO:0000313" key="5">
    <source>
        <dbReference type="Proteomes" id="UP000238701"/>
    </source>
</evidence>
<dbReference type="Gene3D" id="3.40.50.1820">
    <property type="entry name" value="alpha/beta hydrolase"/>
    <property type="match status" value="1"/>
</dbReference>
<dbReference type="PANTHER" id="PTHR11731:SF118">
    <property type="entry name" value="BLR1971 PROTEIN"/>
    <property type="match status" value="1"/>
</dbReference>
<feature type="chain" id="PRO_5015732123" evidence="1">
    <location>
        <begin position="25"/>
        <end position="770"/>
    </location>
</feature>
<dbReference type="Pfam" id="PF00930">
    <property type="entry name" value="DPPIV_N"/>
    <property type="match status" value="1"/>
</dbReference>
<dbReference type="InterPro" id="IPR002469">
    <property type="entry name" value="Peptidase_S9B_N"/>
</dbReference>
<dbReference type="PANTHER" id="PTHR11731">
    <property type="entry name" value="PROTEASE FAMILY S9B,C DIPEPTIDYL-PEPTIDASE IV-RELATED"/>
    <property type="match status" value="1"/>
</dbReference>
<dbReference type="Proteomes" id="UP000238701">
    <property type="component" value="Unassembled WGS sequence"/>
</dbReference>
<organism evidence="4 5">
    <name type="scientific">Candidatus Sulfotelmatobacter kueseliae</name>
    <dbReference type="NCBI Taxonomy" id="2042962"/>
    <lineage>
        <taxon>Bacteria</taxon>
        <taxon>Pseudomonadati</taxon>
        <taxon>Acidobacteriota</taxon>
        <taxon>Terriglobia</taxon>
        <taxon>Terriglobales</taxon>
        <taxon>Candidatus Korobacteraceae</taxon>
        <taxon>Candidatus Sulfotelmatobacter</taxon>
    </lineage>
</organism>
<sequence>MNFRYRLTIAAFALFLFALPPALAQGTLADYQRAQQFLPGNLRHRVYTADVNPHWIEKTSRFWYRKEAPAGSEFVLVDAKQNTSAPAFDHARLAAALSHAAKQEYSASALPFYDIEFVDGGKAVRFSVENVPWTCSLANYECQRDAPRAERPNEALSPNKRWAAYVKDHNLYLRDVSTGTELQLTQDGVAAWDYATPLPSVRLMVDQGTEDVKQAAAVFWSPDSSKLVTYRIDSRNSGRFTSLQFVPPDQLRPKAYSYVYPLPGEVLAKAEPIIFDIQSGKRIDVHSASLELPFQDGPGFEWFPDSKSFYYDDDERGYKAKELRVVDASTGEQKVLVREQSDSYVDPGETSFHFVEGSGEILWTSERDGWNHLYLYSKSGQLEDQITQGPWVVRQVEHIDEKNRRVYFSASGHEKNEDPYQVHLYGVGFDGKGLQLLSPENADHSVNFAPDGAFFVDSYSRPDLPGKAVLRRTKDGSEVRVMETSDVSELTKTGWKPAEPFQGKAADGTTDLYGLIWRPSNFDAAKKYPIVEFAYTGPQSFFVPKTFGVSFWLQPMAELGFVVVMVDGRGTAGRSKAFHQVSYRNLGGAFEDHVAMIKQMAARYPYMDIARVGIYGTSAGGYGAAHAMLAFPEFYKVGVSTSGDHDARLDKAWWNELYQGYPIQDDYVAQSNVTMAGRLQGHLLLEHGDVDDNVHPVETMRFVDALMKANKNFDMLFVPNMFHGESGEHALYLVRRRWDYFVQNLLGVTPPSNFEIKEDREAGGGRRRRR</sequence>